<comment type="caution">
    <text evidence="10">The sequence shown here is derived from an EMBL/GenBank/DDBJ whole genome shotgun (WGS) entry which is preliminary data.</text>
</comment>
<feature type="domain" description="AP2/ERF" evidence="9">
    <location>
        <begin position="35"/>
        <end position="92"/>
    </location>
</feature>
<feature type="compositionally biased region" description="Low complexity" evidence="8">
    <location>
        <begin position="147"/>
        <end position="179"/>
    </location>
</feature>
<dbReference type="Gene3D" id="3.30.730.10">
    <property type="entry name" value="AP2/ERF domain"/>
    <property type="match status" value="1"/>
</dbReference>
<keyword evidence="6" id="KW-0539">Nucleus</keyword>
<evidence type="ECO:0000256" key="2">
    <source>
        <dbReference type="ARBA" id="ARBA00023015"/>
    </source>
</evidence>
<feature type="region of interest" description="Disordered" evidence="8">
    <location>
        <begin position="136"/>
        <end position="179"/>
    </location>
</feature>
<dbReference type="PANTHER" id="PTHR31985">
    <property type="entry name" value="ETHYLENE-RESPONSIVE TRANSCRIPTION FACTOR ERF042-RELATED"/>
    <property type="match status" value="1"/>
</dbReference>
<sequence>MSTNITASPSDVSTLNNSNLNKVVSCSEDSSNCKIYKGVRKRKWGKWVSEIRLPNSRERIWLGSYDTQEKAARAFDAALYCLRGCHASFNFPDTPLKLEINNNASHYHSLSHQEIQEVASKFANNIDASNNENNAITNEEEEEEPSSMESSQNGSNSASYVYDYDGNNNNDSNSNKNVQVDQGDIDWTFLNVLDDQNDSNFDNTIGYDFGLYYGGIDKVYSGEFLHTSTPPTIYQDNNGDGEGDGDAFSDHSFLWSWNF</sequence>
<keyword evidence="3" id="KW-0238">DNA-binding</keyword>
<accession>A0ABU6QQY3</accession>
<evidence type="ECO:0000256" key="6">
    <source>
        <dbReference type="ARBA" id="ARBA00023242"/>
    </source>
</evidence>
<dbReference type="PROSITE" id="PS51032">
    <property type="entry name" value="AP2_ERF"/>
    <property type="match status" value="1"/>
</dbReference>
<evidence type="ECO:0000313" key="11">
    <source>
        <dbReference type="Proteomes" id="UP001341840"/>
    </source>
</evidence>
<dbReference type="InterPro" id="IPR051032">
    <property type="entry name" value="AP2/ERF_TF_ERF_subfamily"/>
</dbReference>
<dbReference type="SUPFAM" id="SSF54171">
    <property type="entry name" value="DNA-binding domain"/>
    <property type="match status" value="1"/>
</dbReference>
<keyword evidence="4" id="KW-0010">Activator</keyword>
<dbReference type="PRINTS" id="PR00367">
    <property type="entry name" value="ETHRSPELEMNT"/>
</dbReference>
<dbReference type="CDD" id="cd00018">
    <property type="entry name" value="AP2"/>
    <property type="match status" value="1"/>
</dbReference>
<keyword evidence="11" id="KW-1185">Reference proteome</keyword>
<dbReference type="InterPro" id="IPR016177">
    <property type="entry name" value="DNA-bd_dom_sf"/>
</dbReference>
<dbReference type="InterPro" id="IPR001471">
    <property type="entry name" value="AP2/ERF_dom"/>
</dbReference>
<keyword evidence="5" id="KW-0804">Transcription</keyword>
<evidence type="ECO:0000256" key="5">
    <source>
        <dbReference type="ARBA" id="ARBA00023163"/>
    </source>
</evidence>
<keyword evidence="2" id="KW-0805">Transcription regulation</keyword>
<dbReference type="Proteomes" id="UP001341840">
    <property type="component" value="Unassembled WGS sequence"/>
</dbReference>
<evidence type="ECO:0000259" key="9">
    <source>
        <dbReference type="PROSITE" id="PS51032"/>
    </source>
</evidence>
<comment type="subcellular location">
    <subcellularLocation>
        <location evidence="1">Nucleus</location>
    </subcellularLocation>
</comment>
<gene>
    <name evidence="10" type="ORF">PIB30_076880</name>
</gene>
<dbReference type="PANTHER" id="PTHR31985:SF273">
    <property type="entry name" value="ETHYLENE-RESPONSIVE TRANSCRIPTION FACTOR ERF017"/>
    <property type="match status" value="1"/>
</dbReference>
<protein>
    <recommendedName>
        <fullName evidence="9">AP2/ERF domain-containing protein</fullName>
    </recommendedName>
</protein>
<name>A0ABU6QQY3_9FABA</name>
<evidence type="ECO:0000256" key="7">
    <source>
        <dbReference type="ARBA" id="ARBA00024343"/>
    </source>
</evidence>
<dbReference type="InterPro" id="IPR036955">
    <property type="entry name" value="AP2/ERF_dom_sf"/>
</dbReference>
<dbReference type="Pfam" id="PF00847">
    <property type="entry name" value="AP2"/>
    <property type="match status" value="1"/>
</dbReference>
<evidence type="ECO:0000313" key="10">
    <source>
        <dbReference type="EMBL" id="MED6114080.1"/>
    </source>
</evidence>
<dbReference type="SMART" id="SM00380">
    <property type="entry name" value="AP2"/>
    <property type="match status" value="1"/>
</dbReference>
<evidence type="ECO:0000256" key="3">
    <source>
        <dbReference type="ARBA" id="ARBA00023125"/>
    </source>
</evidence>
<proteinExistence type="inferred from homology"/>
<evidence type="ECO:0000256" key="1">
    <source>
        <dbReference type="ARBA" id="ARBA00004123"/>
    </source>
</evidence>
<dbReference type="EMBL" id="JASCZI010001019">
    <property type="protein sequence ID" value="MED6114080.1"/>
    <property type="molecule type" value="Genomic_DNA"/>
</dbReference>
<reference evidence="10 11" key="1">
    <citation type="journal article" date="2023" name="Plants (Basel)">
        <title>Bridging the Gap: Combining Genomics and Transcriptomics Approaches to Understand Stylosanthes scabra, an Orphan Legume from the Brazilian Caatinga.</title>
        <authorList>
            <person name="Ferreira-Neto J.R.C."/>
            <person name="da Silva M.D."/>
            <person name="Binneck E."/>
            <person name="de Melo N.F."/>
            <person name="da Silva R.H."/>
            <person name="de Melo A.L.T.M."/>
            <person name="Pandolfi V."/>
            <person name="Bustamante F.O."/>
            <person name="Brasileiro-Vidal A.C."/>
            <person name="Benko-Iseppon A.M."/>
        </authorList>
    </citation>
    <scope>NUCLEOTIDE SEQUENCE [LARGE SCALE GENOMIC DNA]</scope>
    <source>
        <tissue evidence="10">Leaves</tissue>
    </source>
</reference>
<evidence type="ECO:0000256" key="8">
    <source>
        <dbReference type="SAM" id="MobiDB-lite"/>
    </source>
</evidence>
<organism evidence="10 11">
    <name type="scientific">Stylosanthes scabra</name>
    <dbReference type="NCBI Taxonomy" id="79078"/>
    <lineage>
        <taxon>Eukaryota</taxon>
        <taxon>Viridiplantae</taxon>
        <taxon>Streptophyta</taxon>
        <taxon>Embryophyta</taxon>
        <taxon>Tracheophyta</taxon>
        <taxon>Spermatophyta</taxon>
        <taxon>Magnoliopsida</taxon>
        <taxon>eudicotyledons</taxon>
        <taxon>Gunneridae</taxon>
        <taxon>Pentapetalae</taxon>
        <taxon>rosids</taxon>
        <taxon>fabids</taxon>
        <taxon>Fabales</taxon>
        <taxon>Fabaceae</taxon>
        <taxon>Papilionoideae</taxon>
        <taxon>50 kb inversion clade</taxon>
        <taxon>dalbergioids sensu lato</taxon>
        <taxon>Dalbergieae</taxon>
        <taxon>Pterocarpus clade</taxon>
        <taxon>Stylosanthes</taxon>
    </lineage>
</organism>
<evidence type="ECO:0000256" key="4">
    <source>
        <dbReference type="ARBA" id="ARBA00023159"/>
    </source>
</evidence>
<comment type="similarity">
    <text evidence="7">Belongs to the AP2/ERF transcription factor family. ERF subfamily.</text>
</comment>